<proteinExistence type="predicted"/>
<keyword evidence="2" id="KW-1185">Reference proteome</keyword>
<evidence type="ECO:0000313" key="1">
    <source>
        <dbReference type="EMBL" id="MBD2531627.1"/>
    </source>
</evidence>
<organism evidence="1 2">
    <name type="scientific">Nostoc flagelliforme FACHB-838</name>
    <dbReference type="NCBI Taxonomy" id="2692904"/>
    <lineage>
        <taxon>Bacteria</taxon>
        <taxon>Bacillati</taxon>
        <taxon>Cyanobacteriota</taxon>
        <taxon>Cyanophyceae</taxon>
        <taxon>Nostocales</taxon>
        <taxon>Nostocaceae</taxon>
        <taxon>Nostoc</taxon>
    </lineage>
</organism>
<sequence length="55" mass="5924">MVQAILIRENLLTRISILYEGQAPLLGYPRAGIAAQTLEKLTAGAIFAATIAMCY</sequence>
<dbReference type="RefSeq" id="WP_190942307.1">
    <property type="nucleotide sequence ID" value="NZ_JACJSI010000038.1"/>
</dbReference>
<dbReference type="EMBL" id="JACJSI010000038">
    <property type="protein sequence ID" value="MBD2531627.1"/>
    <property type="molecule type" value="Genomic_DNA"/>
</dbReference>
<protein>
    <submittedName>
        <fullName evidence="1">Uncharacterized protein</fullName>
    </submittedName>
</protein>
<accession>A0ABR8DS33</accession>
<evidence type="ECO:0000313" key="2">
    <source>
        <dbReference type="Proteomes" id="UP000623440"/>
    </source>
</evidence>
<name>A0ABR8DS33_9NOSO</name>
<comment type="caution">
    <text evidence="1">The sequence shown here is derived from an EMBL/GenBank/DDBJ whole genome shotgun (WGS) entry which is preliminary data.</text>
</comment>
<dbReference type="Proteomes" id="UP000623440">
    <property type="component" value="Unassembled WGS sequence"/>
</dbReference>
<reference evidence="1 2" key="1">
    <citation type="journal article" date="2020" name="ISME J.">
        <title>Comparative genomics reveals insights into cyanobacterial evolution and habitat adaptation.</title>
        <authorList>
            <person name="Chen M.Y."/>
            <person name="Teng W.K."/>
            <person name="Zhao L."/>
            <person name="Hu C.X."/>
            <person name="Zhou Y.K."/>
            <person name="Han B.P."/>
            <person name="Song L.R."/>
            <person name="Shu W.S."/>
        </authorList>
    </citation>
    <scope>NUCLEOTIDE SEQUENCE [LARGE SCALE GENOMIC DNA]</scope>
    <source>
        <strain evidence="1 2">FACHB-838</strain>
    </source>
</reference>
<gene>
    <name evidence="1" type="ORF">H6G97_19335</name>
</gene>